<dbReference type="AlphaFoldDB" id="A0A9Q9HGM6"/>
<evidence type="ECO:0000313" key="2">
    <source>
        <dbReference type="EMBL" id="UWP96832.1"/>
    </source>
</evidence>
<accession>A0A9Q9HGM6</accession>
<feature type="domain" description="YjiS-like" evidence="1">
    <location>
        <begin position="7"/>
        <end position="32"/>
    </location>
</feature>
<sequence>MTHALQIRRERQLLSEMSANRLEDIGVTRDQALNEAQKPIWDVPAHWVC</sequence>
<evidence type="ECO:0000313" key="3">
    <source>
        <dbReference type="Proteomes" id="UP001057991"/>
    </source>
</evidence>
<gene>
    <name evidence="2" type="ORF">K3X48_01860</name>
</gene>
<protein>
    <submittedName>
        <fullName evidence="2">DUF1127 domain-containing protein</fullName>
    </submittedName>
</protein>
<proteinExistence type="predicted"/>
<name>A0A9Q9HGM6_9RHOB</name>
<dbReference type="EMBL" id="CP080776">
    <property type="protein sequence ID" value="UWP96832.1"/>
    <property type="molecule type" value="Genomic_DNA"/>
</dbReference>
<evidence type="ECO:0000259" key="1">
    <source>
        <dbReference type="Pfam" id="PF06568"/>
    </source>
</evidence>
<reference evidence="2" key="1">
    <citation type="submission" date="2021-08" db="EMBL/GenBank/DDBJ databases">
        <authorList>
            <person name="Nwanade C."/>
            <person name="Wang M."/>
            <person name="Masoudi A."/>
            <person name="Yu Z."/>
            <person name="Liu J."/>
        </authorList>
    </citation>
    <scope>NUCLEOTIDE SEQUENCE</scope>
    <source>
        <strain evidence="2">S056</strain>
    </source>
</reference>
<dbReference type="InterPro" id="IPR009506">
    <property type="entry name" value="YjiS-like"/>
</dbReference>
<dbReference type="Pfam" id="PF06568">
    <property type="entry name" value="YjiS-like"/>
    <property type="match status" value="1"/>
</dbReference>
<dbReference type="Proteomes" id="UP001057991">
    <property type="component" value="Chromosome"/>
</dbReference>
<organism evidence="2 3">
    <name type="scientific">Aliiroseovarius crassostreae</name>
    <dbReference type="NCBI Taxonomy" id="154981"/>
    <lineage>
        <taxon>Bacteria</taxon>
        <taxon>Pseudomonadati</taxon>
        <taxon>Pseudomonadota</taxon>
        <taxon>Alphaproteobacteria</taxon>
        <taxon>Rhodobacterales</taxon>
        <taxon>Paracoccaceae</taxon>
        <taxon>Aliiroseovarius</taxon>
    </lineage>
</organism>